<protein>
    <submittedName>
        <fullName evidence="3">ABC transporter permease subunit</fullName>
    </submittedName>
</protein>
<feature type="transmembrane region" description="Helical" evidence="2">
    <location>
        <begin position="70"/>
        <end position="91"/>
    </location>
</feature>
<dbReference type="AlphaFoldDB" id="A0AAU7CK91"/>
<feature type="transmembrane region" description="Helical" evidence="2">
    <location>
        <begin position="180"/>
        <end position="205"/>
    </location>
</feature>
<evidence type="ECO:0000256" key="1">
    <source>
        <dbReference type="SAM" id="MobiDB-lite"/>
    </source>
</evidence>
<sequence>MARRVGLGPVFAFEWRMASRRWQVYAMRSLTVLLLLGAITLIWSGSPEARSAAVTIAQQTQVGKTFYETTAIILLGLVGLAAPAATAGAVCQDKARGNLTLLFATDLSDAEIVLGKLAARLVPVVGMILCAAPVMSIATLFGGIDPVGLVGTLLVVLSCAVFGCSLALTLSVWGKKTHEVLLATYAFGILYLLAAPITAGIQAMIPSAWRVLGLPSSMDLLPYNPIVLVLAMGHGPPPGMAPVTIGTLAAFLGLGLAASAVLIGAATWRIRAVVIRQLGRGERAPRRRTWPAWLLGRIDLDRIGRWAPGTVGLCRLVRRAWPTPSLDRNPVLWRECQRRSPSRWGLAVWGTYVLLCGSFSVYTIVEMIGGNLAVREFGAVINGLQVGAGLLLLSVSATTSLAEERQRGSLDVLMATPLPTRAIVWGKWWGAFRGVPPLLILPVAVATALSFFTGHFWGVALMAALILAYGAAITSLGLALATWIPRMGRAAALTVGLYLFMSIGWIPLTFSVFPGDDGIGIAAGSPPMGVGAYSSKLAGDGTPSEFVNQTLWTLFWTVAYGGVALALLLATLGTFNRCLGRIDGPSIRDEDDFARDGETAGPAEGGLSPSRGRSSVDKATAAEP</sequence>
<keyword evidence="2" id="KW-0472">Membrane</keyword>
<keyword evidence="2" id="KW-0812">Transmembrane</keyword>
<feature type="transmembrane region" description="Helical" evidence="2">
    <location>
        <begin position="344"/>
        <end position="365"/>
    </location>
</feature>
<feature type="transmembrane region" description="Helical" evidence="2">
    <location>
        <begin position="150"/>
        <end position="173"/>
    </location>
</feature>
<feature type="transmembrane region" description="Helical" evidence="2">
    <location>
        <begin position="377"/>
        <end position="397"/>
    </location>
</feature>
<feature type="region of interest" description="Disordered" evidence="1">
    <location>
        <begin position="587"/>
        <end position="624"/>
    </location>
</feature>
<dbReference type="GO" id="GO:0005886">
    <property type="term" value="C:plasma membrane"/>
    <property type="evidence" value="ECO:0007669"/>
    <property type="project" value="UniProtKB-SubCell"/>
</dbReference>
<reference evidence="3" key="1">
    <citation type="submission" date="2024-05" db="EMBL/GenBank/DDBJ databases">
        <title>Planctomycetes of the genus Singulisphaera possess chitinolytic capabilities.</title>
        <authorList>
            <person name="Ivanova A."/>
        </authorList>
    </citation>
    <scope>NUCLEOTIDE SEQUENCE</scope>
    <source>
        <strain evidence="3">Ch08T</strain>
    </source>
</reference>
<dbReference type="Pfam" id="PF12679">
    <property type="entry name" value="ABC2_membrane_2"/>
    <property type="match status" value="2"/>
</dbReference>
<proteinExistence type="predicted"/>
<dbReference type="GO" id="GO:0140359">
    <property type="term" value="F:ABC-type transporter activity"/>
    <property type="evidence" value="ECO:0007669"/>
    <property type="project" value="InterPro"/>
</dbReference>
<name>A0AAU7CK91_9BACT</name>
<dbReference type="EMBL" id="CP155447">
    <property type="protein sequence ID" value="XBH05056.1"/>
    <property type="molecule type" value="Genomic_DNA"/>
</dbReference>
<dbReference type="RefSeq" id="WP_406697850.1">
    <property type="nucleotide sequence ID" value="NZ_CP155447.1"/>
</dbReference>
<accession>A0AAU7CK91</accession>
<feature type="transmembrane region" description="Helical" evidence="2">
    <location>
        <begin position="490"/>
        <end position="508"/>
    </location>
</feature>
<feature type="transmembrane region" description="Helical" evidence="2">
    <location>
        <begin position="435"/>
        <end position="453"/>
    </location>
</feature>
<feature type="transmembrane region" description="Helical" evidence="2">
    <location>
        <begin position="245"/>
        <end position="268"/>
    </location>
</feature>
<gene>
    <name evidence="3" type="ORF">V5E97_03285</name>
</gene>
<evidence type="ECO:0000256" key="2">
    <source>
        <dbReference type="SAM" id="Phobius"/>
    </source>
</evidence>
<dbReference type="PANTHER" id="PTHR43471">
    <property type="entry name" value="ABC TRANSPORTER PERMEASE"/>
    <property type="match status" value="1"/>
</dbReference>
<organism evidence="3">
    <name type="scientific">Singulisphaera sp. Ch08</name>
    <dbReference type="NCBI Taxonomy" id="3120278"/>
    <lineage>
        <taxon>Bacteria</taxon>
        <taxon>Pseudomonadati</taxon>
        <taxon>Planctomycetota</taxon>
        <taxon>Planctomycetia</taxon>
        <taxon>Isosphaerales</taxon>
        <taxon>Isosphaeraceae</taxon>
        <taxon>Singulisphaera</taxon>
    </lineage>
</organism>
<feature type="transmembrane region" description="Helical" evidence="2">
    <location>
        <begin position="551"/>
        <end position="572"/>
    </location>
</feature>
<feature type="transmembrane region" description="Helical" evidence="2">
    <location>
        <begin position="459"/>
        <end position="483"/>
    </location>
</feature>
<keyword evidence="2" id="KW-1133">Transmembrane helix</keyword>
<dbReference type="PANTHER" id="PTHR43471:SF12">
    <property type="entry name" value="HYPOTHETICAL MEMBRANE PROTEIN, CONSERVED"/>
    <property type="match status" value="1"/>
</dbReference>
<feature type="transmembrane region" description="Helical" evidence="2">
    <location>
        <begin position="121"/>
        <end position="144"/>
    </location>
</feature>
<evidence type="ECO:0000313" key="3">
    <source>
        <dbReference type="EMBL" id="XBH05056.1"/>
    </source>
</evidence>